<dbReference type="InParanoid" id="M1DKS4"/>
<reference evidence="3" key="2">
    <citation type="submission" date="2015-06" db="UniProtKB">
        <authorList>
            <consortium name="EnsemblPlants"/>
        </authorList>
    </citation>
    <scope>IDENTIFICATION</scope>
    <source>
        <strain evidence="3">DM1-3 516 R44</strain>
    </source>
</reference>
<name>M1DKS4_SOLTU</name>
<reference evidence="4" key="1">
    <citation type="journal article" date="2011" name="Nature">
        <title>Genome sequence and analysis of the tuber crop potato.</title>
        <authorList>
            <consortium name="The Potato Genome Sequencing Consortium"/>
        </authorList>
    </citation>
    <scope>NUCLEOTIDE SEQUENCE [LARGE SCALE GENOMIC DNA]</scope>
    <source>
        <strain evidence="4">cv. DM1-3 516 R44</strain>
    </source>
</reference>
<proteinExistence type="predicted"/>
<evidence type="ECO:0000313" key="3">
    <source>
        <dbReference type="EnsemblPlants" id="PGSC0003DMT400090611"/>
    </source>
</evidence>
<feature type="compositionally biased region" description="Basic and acidic residues" evidence="1">
    <location>
        <begin position="72"/>
        <end position="89"/>
    </location>
</feature>
<keyword evidence="2" id="KW-0472">Membrane</keyword>
<keyword evidence="2" id="KW-1133">Transmembrane helix</keyword>
<dbReference type="EnsemblPlants" id="PGSC0003DMT400090611">
    <property type="protein sequence ID" value="PGSC0003DMT400090611"/>
    <property type="gene ID" value="PGSC0003DMG400040182"/>
</dbReference>
<keyword evidence="4" id="KW-1185">Reference proteome</keyword>
<dbReference type="Proteomes" id="UP000011115">
    <property type="component" value="Unassembled WGS sequence"/>
</dbReference>
<sequence>MLELQGAIPQQPTTARGWDHGPILLTTFLIQILGPAILTLIPVARILVEARLEDWYVSYGPRQGHNRVKTNKQAEKVKKNYPGDRQDHSTTRQTVEWLFSSPKVPVCHPWGRTNFATRISSLWIAERLHDNDFDRRKLQNLEDKWPMQTGDGIEQRVDRRLVRQVPTYFAQWPFRTNIGQL</sequence>
<evidence type="ECO:0000256" key="1">
    <source>
        <dbReference type="SAM" id="MobiDB-lite"/>
    </source>
</evidence>
<feature type="transmembrane region" description="Helical" evidence="2">
    <location>
        <begin position="23"/>
        <end position="48"/>
    </location>
</feature>
<keyword evidence="2" id="KW-0812">Transmembrane</keyword>
<feature type="region of interest" description="Disordered" evidence="1">
    <location>
        <begin position="66"/>
        <end position="89"/>
    </location>
</feature>
<accession>M1DKS4</accession>
<organism evidence="3 4">
    <name type="scientific">Solanum tuberosum</name>
    <name type="common">Potato</name>
    <dbReference type="NCBI Taxonomy" id="4113"/>
    <lineage>
        <taxon>Eukaryota</taxon>
        <taxon>Viridiplantae</taxon>
        <taxon>Streptophyta</taxon>
        <taxon>Embryophyta</taxon>
        <taxon>Tracheophyta</taxon>
        <taxon>Spermatophyta</taxon>
        <taxon>Magnoliopsida</taxon>
        <taxon>eudicotyledons</taxon>
        <taxon>Gunneridae</taxon>
        <taxon>Pentapetalae</taxon>
        <taxon>asterids</taxon>
        <taxon>lamiids</taxon>
        <taxon>Solanales</taxon>
        <taxon>Solanaceae</taxon>
        <taxon>Solanoideae</taxon>
        <taxon>Solaneae</taxon>
        <taxon>Solanum</taxon>
    </lineage>
</organism>
<evidence type="ECO:0000256" key="2">
    <source>
        <dbReference type="SAM" id="Phobius"/>
    </source>
</evidence>
<evidence type="ECO:0000313" key="4">
    <source>
        <dbReference type="Proteomes" id="UP000011115"/>
    </source>
</evidence>
<dbReference type="HOGENOM" id="CLU_1491559_0_0_1"/>
<dbReference type="PaxDb" id="4113-PGSC0003DMT400090611"/>
<dbReference type="Gramene" id="PGSC0003DMT400090611">
    <property type="protein sequence ID" value="PGSC0003DMT400090611"/>
    <property type="gene ID" value="PGSC0003DMG400040182"/>
</dbReference>
<dbReference type="AlphaFoldDB" id="M1DKS4"/>
<protein>
    <submittedName>
        <fullName evidence="3">Uncharacterized protein</fullName>
    </submittedName>
</protein>